<dbReference type="Proteomes" id="UP000238762">
    <property type="component" value="Unassembled WGS sequence"/>
</dbReference>
<gene>
    <name evidence="2" type="ORF">C7B64_00565</name>
</gene>
<evidence type="ECO:0000313" key="3">
    <source>
        <dbReference type="Proteomes" id="UP000238762"/>
    </source>
</evidence>
<keyword evidence="3" id="KW-1185">Reference proteome</keyword>
<comment type="caution">
    <text evidence="2">The sequence shown here is derived from an EMBL/GenBank/DDBJ whole genome shotgun (WGS) entry which is preliminary data.</text>
</comment>
<sequence length="118" mass="13092">MKKQLKELILGLSGSSLSITFALGLLSSSLPSLAQVDSQLKPGQFENNAEKDPYFGGNNSGDFNIFNLMRNAQMGTLRNSSELIEEQRQDWDKGTEDFLRQQRERLGKPAIPTQTSGN</sequence>
<name>A0A2T1CA75_9CYAN</name>
<accession>A0A2T1CA75</accession>
<proteinExistence type="predicted"/>
<dbReference type="OrthoDB" id="466956at2"/>
<dbReference type="EMBL" id="PVWJ01000002">
    <property type="protein sequence ID" value="PSB05172.1"/>
    <property type="molecule type" value="Genomic_DNA"/>
</dbReference>
<feature type="region of interest" description="Disordered" evidence="1">
    <location>
        <begin position="84"/>
        <end position="118"/>
    </location>
</feature>
<evidence type="ECO:0000256" key="1">
    <source>
        <dbReference type="SAM" id="MobiDB-lite"/>
    </source>
</evidence>
<organism evidence="2 3">
    <name type="scientific">Merismopedia glauca CCAP 1448/3</name>
    <dbReference type="NCBI Taxonomy" id="1296344"/>
    <lineage>
        <taxon>Bacteria</taxon>
        <taxon>Bacillati</taxon>
        <taxon>Cyanobacteriota</taxon>
        <taxon>Cyanophyceae</taxon>
        <taxon>Synechococcales</taxon>
        <taxon>Merismopediaceae</taxon>
        <taxon>Merismopedia</taxon>
    </lineage>
</organism>
<dbReference type="RefSeq" id="WP_106286717.1">
    <property type="nucleotide sequence ID" value="NZ_CAWNTC010000104.1"/>
</dbReference>
<protein>
    <submittedName>
        <fullName evidence="2">Uncharacterized protein</fullName>
    </submittedName>
</protein>
<feature type="compositionally biased region" description="Basic and acidic residues" evidence="1">
    <location>
        <begin position="85"/>
        <end position="107"/>
    </location>
</feature>
<evidence type="ECO:0000313" key="2">
    <source>
        <dbReference type="EMBL" id="PSB05172.1"/>
    </source>
</evidence>
<reference evidence="2 3" key="1">
    <citation type="submission" date="2018-02" db="EMBL/GenBank/DDBJ databases">
        <authorList>
            <person name="Cohen D.B."/>
            <person name="Kent A.D."/>
        </authorList>
    </citation>
    <scope>NUCLEOTIDE SEQUENCE [LARGE SCALE GENOMIC DNA]</scope>
    <source>
        <strain evidence="2 3">CCAP 1448/3</strain>
    </source>
</reference>
<reference evidence="2 3" key="2">
    <citation type="submission" date="2018-03" db="EMBL/GenBank/DDBJ databases">
        <title>The ancient ancestry and fast evolution of plastids.</title>
        <authorList>
            <person name="Moore K.R."/>
            <person name="Magnabosco C."/>
            <person name="Momper L."/>
            <person name="Gold D.A."/>
            <person name="Bosak T."/>
            <person name="Fournier G.P."/>
        </authorList>
    </citation>
    <scope>NUCLEOTIDE SEQUENCE [LARGE SCALE GENOMIC DNA]</scope>
    <source>
        <strain evidence="2 3">CCAP 1448/3</strain>
    </source>
</reference>
<dbReference type="AlphaFoldDB" id="A0A2T1CA75"/>